<evidence type="ECO:0000256" key="3">
    <source>
        <dbReference type="PROSITE-ProRule" id="PRU01052"/>
    </source>
</evidence>
<keyword evidence="2" id="KW-0342">GTP-binding</keyword>
<dbReference type="Pfam" id="PF02263">
    <property type="entry name" value="GBP"/>
    <property type="match status" value="1"/>
</dbReference>
<dbReference type="Gene3D" id="3.40.50.300">
    <property type="entry name" value="P-loop containing nucleotide triphosphate hydrolases"/>
    <property type="match status" value="1"/>
</dbReference>
<dbReference type="AlphaFoldDB" id="F0Y0B8"/>
<dbReference type="RefSeq" id="XP_009033559.1">
    <property type="nucleotide sequence ID" value="XM_009035311.1"/>
</dbReference>
<dbReference type="InterPro" id="IPR030386">
    <property type="entry name" value="G_GB1_RHD3_dom"/>
</dbReference>
<organism evidence="6">
    <name type="scientific">Aureococcus anophagefferens</name>
    <name type="common">Harmful bloom alga</name>
    <dbReference type="NCBI Taxonomy" id="44056"/>
    <lineage>
        <taxon>Eukaryota</taxon>
        <taxon>Sar</taxon>
        <taxon>Stramenopiles</taxon>
        <taxon>Ochrophyta</taxon>
        <taxon>Pelagophyceae</taxon>
        <taxon>Pelagomonadales</taxon>
        <taxon>Pelagomonadaceae</taxon>
        <taxon>Aureococcus</taxon>
    </lineage>
</organism>
<feature type="domain" description="GB1/RHD3-type G" evidence="4">
    <location>
        <begin position="1"/>
        <end position="111"/>
    </location>
</feature>
<name>F0Y0B8_AURAN</name>
<dbReference type="GO" id="GO:0005525">
    <property type="term" value="F:GTP binding"/>
    <property type="evidence" value="ECO:0007669"/>
    <property type="project" value="UniProtKB-KW"/>
</dbReference>
<proteinExistence type="inferred from homology"/>
<sequence>VAVVSVVGAFRTGKSFLLTLILRYLRHAARVGDGDGGPASFEWRGGRVRMTTGITVWSEPFLVTGADGEQLAVVVLDTQGLFDNETPMGLTSCIFGLSTLMSSYQIYNVSN</sequence>
<keyword evidence="1" id="KW-0547">Nucleotide-binding</keyword>
<reference evidence="5 6" key="1">
    <citation type="journal article" date="2011" name="Proc. Natl. Acad. Sci. U.S.A.">
        <title>Niche of harmful alga Aureococcus anophagefferens revealed through ecogenomics.</title>
        <authorList>
            <person name="Gobler C.J."/>
            <person name="Berry D.L."/>
            <person name="Dyhrman S.T."/>
            <person name="Wilhelm S.W."/>
            <person name="Salamov A."/>
            <person name="Lobanov A.V."/>
            <person name="Zhang Y."/>
            <person name="Collier J.L."/>
            <person name="Wurch L.L."/>
            <person name="Kustka A.B."/>
            <person name="Dill B.D."/>
            <person name="Shah M."/>
            <person name="VerBerkmoes N.C."/>
            <person name="Kuo A."/>
            <person name="Terry A."/>
            <person name="Pangilinan J."/>
            <person name="Lindquist E.A."/>
            <person name="Lucas S."/>
            <person name="Paulsen I.T."/>
            <person name="Hattenrath-Lehmann T.K."/>
            <person name="Talmage S.C."/>
            <person name="Walker E.A."/>
            <person name="Koch F."/>
            <person name="Burson A.M."/>
            <person name="Marcoval M.A."/>
            <person name="Tang Y.Z."/>
            <person name="Lecleir G.R."/>
            <person name="Coyne K.J."/>
            <person name="Berg G.M."/>
            <person name="Bertrand E.M."/>
            <person name="Saito M.A."/>
            <person name="Gladyshev V.N."/>
            <person name="Grigoriev I.V."/>
        </authorList>
    </citation>
    <scope>NUCLEOTIDE SEQUENCE [LARGE SCALE GENOMIC DNA]</scope>
    <source>
        <strain evidence="6">CCMP 1984</strain>
    </source>
</reference>
<dbReference type="Proteomes" id="UP000002729">
    <property type="component" value="Unassembled WGS sequence"/>
</dbReference>
<dbReference type="eggNOG" id="KOG2037">
    <property type="taxonomic scope" value="Eukaryota"/>
</dbReference>
<evidence type="ECO:0000256" key="1">
    <source>
        <dbReference type="ARBA" id="ARBA00022741"/>
    </source>
</evidence>
<protein>
    <recommendedName>
        <fullName evidence="4">GB1/RHD3-type G domain-containing protein</fullName>
    </recommendedName>
</protein>
<feature type="non-terminal residue" evidence="5">
    <location>
        <position position="111"/>
    </location>
</feature>
<dbReference type="KEGG" id="aaf:AURANDRAFT_7299"/>
<comment type="similarity">
    <text evidence="3">Belongs to the TRAFAC class dynamin-like GTPase superfamily. GB1/RHD3 GTPase family.</text>
</comment>
<dbReference type="GeneID" id="20228943"/>
<evidence type="ECO:0000313" key="6">
    <source>
        <dbReference type="Proteomes" id="UP000002729"/>
    </source>
</evidence>
<evidence type="ECO:0000259" key="4">
    <source>
        <dbReference type="PROSITE" id="PS51715"/>
    </source>
</evidence>
<accession>F0Y0B8</accession>
<feature type="non-terminal residue" evidence="5">
    <location>
        <position position="1"/>
    </location>
</feature>
<evidence type="ECO:0000313" key="5">
    <source>
        <dbReference type="EMBL" id="EGB11773.1"/>
    </source>
</evidence>
<dbReference type="InterPro" id="IPR027417">
    <property type="entry name" value="P-loop_NTPase"/>
</dbReference>
<dbReference type="EMBL" id="GL833122">
    <property type="protein sequence ID" value="EGB11773.1"/>
    <property type="molecule type" value="Genomic_DNA"/>
</dbReference>
<dbReference type="OrthoDB" id="7788754at2759"/>
<keyword evidence="6" id="KW-1185">Reference proteome</keyword>
<gene>
    <name evidence="5" type="ORF">AURANDRAFT_7299</name>
</gene>
<dbReference type="PROSITE" id="PS51715">
    <property type="entry name" value="G_GB1_RHD3"/>
    <property type="match status" value="1"/>
</dbReference>
<evidence type="ECO:0000256" key="2">
    <source>
        <dbReference type="ARBA" id="ARBA00023134"/>
    </source>
</evidence>
<dbReference type="GO" id="GO:0003924">
    <property type="term" value="F:GTPase activity"/>
    <property type="evidence" value="ECO:0007669"/>
    <property type="project" value="InterPro"/>
</dbReference>
<dbReference type="InParanoid" id="F0Y0B8"/>
<dbReference type="PANTHER" id="PTHR10751">
    <property type="entry name" value="GUANYLATE BINDING PROTEIN"/>
    <property type="match status" value="1"/>
</dbReference>
<dbReference type="SUPFAM" id="SSF52540">
    <property type="entry name" value="P-loop containing nucleoside triphosphate hydrolases"/>
    <property type="match status" value="1"/>
</dbReference>
<dbReference type="InterPro" id="IPR015894">
    <property type="entry name" value="Guanylate-bd_N"/>
</dbReference>